<protein>
    <submittedName>
        <fullName evidence="1">Uncharacterized protein</fullName>
    </submittedName>
</protein>
<name>L8WSZ7_THACA</name>
<dbReference type="AlphaFoldDB" id="L8WSZ7"/>
<accession>L8WSZ7</accession>
<proteinExistence type="predicted"/>
<gene>
    <name evidence="1" type="ORF">AG1IA_06134</name>
</gene>
<dbReference type="Proteomes" id="UP000011668">
    <property type="component" value="Unassembled WGS sequence"/>
</dbReference>
<comment type="caution">
    <text evidence="1">The sequence shown here is derived from an EMBL/GenBank/DDBJ whole genome shotgun (WGS) entry which is preliminary data.</text>
</comment>
<reference evidence="1 2" key="1">
    <citation type="journal article" date="2013" name="Nat. Commun.">
        <title>The evolution and pathogenic mechanisms of the rice sheath blight pathogen.</title>
        <authorList>
            <person name="Zheng A."/>
            <person name="Lin R."/>
            <person name="Xu L."/>
            <person name="Qin P."/>
            <person name="Tang C."/>
            <person name="Ai P."/>
            <person name="Zhang D."/>
            <person name="Liu Y."/>
            <person name="Sun Z."/>
            <person name="Feng H."/>
            <person name="Wang Y."/>
            <person name="Chen Y."/>
            <person name="Liang X."/>
            <person name="Fu R."/>
            <person name="Li Q."/>
            <person name="Zhang J."/>
            <person name="Yu X."/>
            <person name="Xie Z."/>
            <person name="Ding L."/>
            <person name="Guan P."/>
            <person name="Tang J."/>
            <person name="Liang Y."/>
            <person name="Wang S."/>
            <person name="Deng Q."/>
            <person name="Li S."/>
            <person name="Zhu J."/>
            <person name="Wang L."/>
            <person name="Liu H."/>
            <person name="Li P."/>
        </authorList>
    </citation>
    <scope>NUCLEOTIDE SEQUENCE [LARGE SCALE GENOMIC DNA]</scope>
    <source>
        <strain evidence="2">AG-1 IA</strain>
    </source>
</reference>
<evidence type="ECO:0000313" key="1">
    <source>
        <dbReference type="EMBL" id="ELU39853.1"/>
    </source>
</evidence>
<keyword evidence="2" id="KW-1185">Reference proteome</keyword>
<organism evidence="1 2">
    <name type="scientific">Thanatephorus cucumeris (strain AG1-IA)</name>
    <name type="common">Rice sheath blight fungus</name>
    <name type="synonym">Rhizoctonia solani</name>
    <dbReference type="NCBI Taxonomy" id="983506"/>
    <lineage>
        <taxon>Eukaryota</taxon>
        <taxon>Fungi</taxon>
        <taxon>Dikarya</taxon>
        <taxon>Basidiomycota</taxon>
        <taxon>Agaricomycotina</taxon>
        <taxon>Agaricomycetes</taxon>
        <taxon>Cantharellales</taxon>
        <taxon>Ceratobasidiaceae</taxon>
        <taxon>Rhizoctonia</taxon>
        <taxon>Rhizoctonia solani AG-1</taxon>
    </lineage>
</organism>
<dbReference type="HOGENOM" id="CLU_2759550_0_0_1"/>
<dbReference type="EMBL" id="AFRT01001600">
    <property type="protein sequence ID" value="ELU39853.1"/>
    <property type="molecule type" value="Genomic_DNA"/>
</dbReference>
<sequence length="70" mass="7544">MGLTACLPAGPWARDAAQGSHQEALKQRPRSWTEVLDAPGAAHTRSGFQSWTQRVAVTPAGVRKANYTLI</sequence>
<evidence type="ECO:0000313" key="2">
    <source>
        <dbReference type="Proteomes" id="UP000011668"/>
    </source>
</evidence>